<sequence length="228" mass="24541">MATVDAVNSSTSSSSSKTAAAASASANLNYNDFLQLLIAQMQNQDPTDPMDASQQISQLASFSQVEQQIQTNSHLETVLQNQWISQASDYIGKQIMSADGKTTGTIKEVTVYTDGIIAQTDAGDKILIQAGVTIAPAGTTIDPPATSSDSCDLDGTCGFRSGCRRRHGRRSGDRPDPGAHPGAGSDLDLRAEDRRRHGHDRHLGTVRRRADFDLHQSRLLPHPIGFLR</sequence>
<evidence type="ECO:0008006" key="5">
    <source>
        <dbReference type="Google" id="ProtNLM"/>
    </source>
</evidence>
<feature type="region of interest" description="Disordered" evidence="2">
    <location>
        <begin position="164"/>
        <end position="202"/>
    </location>
</feature>
<evidence type="ECO:0000313" key="4">
    <source>
        <dbReference type="Proteomes" id="UP000008311"/>
    </source>
</evidence>
<dbReference type="Proteomes" id="UP000008311">
    <property type="component" value="Unassembled WGS sequence"/>
</dbReference>
<evidence type="ECO:0000313" key="3">
    <source>
        <dbReference type="EMBL" id="EEF23251.1"/>
    </source>
</evidence>
<dbReference type="Pfam" id="PF03963">
    <property type="entry name" value="FlgD"/>
    <property type="match status" value="1"/>
</dbReference>
<dbReference type="EMBL" id="EQ987080">
    <property type="protein sequence ID" value="EEF23251.1"/>
    <property type="molecule type" value="Genomic_DNA"/>
</dbReference>
<dbReference type="InParanoid" id="B9TLL3"/>
<dbReference type="STRING" id="3988.B9TLL3"/>
<name>B9TLL3_RICCO</name>
<protein>
    <recommendedName>
        <fullName evidence="5">Basal-body rod modification protein FlgD</fullName>
    </recommendedName>
</protein>
<accession>B9TLL3</accession>
<proteinExistence type="predicted"/>
<organism evidence="3 4">
    <name type="scientific">Ricinus communis</name>
    <name type="common">Castor bean</name>
    <dbReference type="NCBI Taxonomy" id="3988"/>
    <lineage>
        <taxon>Eukaryota</taxon>
        <taxon>Viridiplantae</taxon>
        <taxon>Streptophyta</taxon>
        <taxon>Embryophyta</taxon>
        <taxon>Tracheophyta</taxon>
        <taxon>Spermatophyta</taxon>
        <taxon>Magnoliopsida</taxon>
        <taxon>eudicotyledons</taxon>
        <taxon>Gunneridae</taxon>
        <taxon>Pentapetalae</taxon>
        <taxon>rosids</taxon>
        <taxon>fabids</taxon>
        <taxon>Malpighiales</taxon>
        <taxon>Euphorbiaceae</taxon>
        <taxon>Acalyphoideae</taxon>
        <taxon>Acalypheae</taxon>
        <taxon>Ricinus</taxon>
    </lineage>
</organism>
<keyword evidence="4" id="KW-1185">Reference proteome</keyword>
<dbReference type="NCBIfam" id="NF004670">
    <property type="entry name" value="PRK06009.1"/>
    <property type="match status" value="1"/>
</dbReference>
<keyword evidence="1" id="KW-1005">Bacterial flagellum biogenesis</keyword>
<evidence type="ECO:0000256" key="2">
    <source>
        <dbReference type="SAM" id="MobiDB-lite"/>
    </source>
</evidence>
<dbReference type="AlphaFoldDB" id="B9TLL3"/>
<reference evidence="4" key="1">
    <citation type="journal article" date="2010" name="Nat. Biotechnol.">
        <title>Draft genome sequence of the oilseed species Ricinus communis.</title>
        <authorList>
            <person name="Chan A.P."/>
            <person name="Crabtree J."/>
            <person name="Zhao Q."/>
            <person name="Lorenzi H."/>
            <person name="Orvis J."/>
            <person name="Puiu D."/>
            <person name="Melake-Berhan A."/>
            <person name="Jones K.M."/>
            <person name="Redman J."/>
            <person name="Chen G."/>
            <person name="Cahoon E.B."/>
            <person name="Gedil M."/>
            <person name="Stanke M."/>
            <person name="Haas B.J."/>
            <person name="Wortman J.R."/>
            <person name="Fraser-Liggett C.M."/>
            <person name="Ravel J."/>
            <person name="Rabinowicz P.D."/>
        </authorList>
    </citation>
    <scope>NUCLEOTIDE SEQUENCE [LARGE SCALE GENOMIC DNA]</scope>
    <source>
        <strain evidence="4">cv. Hale</strain>
    </source>
</reference>
<gene>
    <name evidence="3" type="ORF">RCOM_2077360</name>
</gene>
<dbReference type="InterPro" id="IPR005648">
    <property type="entry name" value="FlgD"/>
</dbReference>
<evidence type="ECO:0000256" key="1">
    <source>
        <dbReference type="ARBA" id="ARBA00022795"/>
    </source>
</evidence>